<evidence type="ECO:0000313" key="2">
    <source>
        <dbReference type="EMBL" id="WNH49251.1"/>
    </source>
</evidence>
<dbReference type="PROSITE" id="PS51257">
    <property type="entry name" value="PROKAR_LIPOPROTEIN"/>
    <property type="match status" value="1"/>
</dbReference>
<dbReference type="RefSeq" id="WP_311183728.1">
    <property type="nucleotide sequence ID" value="NZ_CP115543.1"/>
</dbReference>
<accession>A0ABY9YEK9</accession>
<dbReference type="Pfam" id="PF11454">
    <property type="entry name" value="DUF3016"/>
    <property type="match status" value="1"/>
</dbReference>
<keyword evidence="1" id="KW-0732">Signal</keyword>
<evidence type="ECO:0000313" key="3">
    <source>
        <dbReference type="Proteomes" id="UP001305421"/>
    </source>
</evidence>
<dbReference type="Proteomes" id="UP001305421">
    <property type="component" value="Chromosome"/>
</dbReference>
<proteinExistence type="predicted"/>
<protein>
    <submittedName>
        <fullName evidence="2">DUF3016 domain-containing protein</fullName>
    </submittedName>
</protein>
<name>A0ABY9YEK9_9GAMM</name>
<reference evidence="2 3" key="1">
    <citation type="submission" date="2022-12" db="EMBL/GenBank/DDBJ databases">
        <title>Two new species, Stenotrophomonas aracearum and Stenotrophomonas oahuensis, isolated from Anthurium (Araceae family) in Hawaii.</title>
        <authorList>
            <person name="Chunag S.C."/>
            <person name="Dobhal S."/>
            <person name="Alvarez A."/>
            <person name="Arif M."/>
        </authorList>
    </citation>
    <scope>NUCLEOTIDE SEQUENCE [LARGE SCALE GENOMIC DNA]</scope>
    <source>
        <strain evidence="2 3">A5588</strain>
    </source>
</reference>
<feature type="signal peptide" evidence="1">
    <location>
        <begin position="1"/>
        <end position="23"/>
    </location>
</feature>
<evidence type="ECO:0000256" key="1">
    <source>
        <dbReference type="SAM" id="SignalP"/>
    </source>
</evidence>
<gene>
    <name evidence="2" type="ORF">PDM28_02645</name>
</gene>
<sequence length="188" mass="20941">MNRKPLLAGALSCLMLLVGCASAAPRTVTAPDAPRALTGESPVQVKWTDPAQFTEIRSSSNQFEARSGNWVYQLADYLRTSASKRLAPGQTLDVKITDIKRAGDFEPQNGPRGNDIRIMRNIYPPRISLTFTLRDAQGAVLQQGDEKLIDMGYLTNTGLLSNNDPLRFEKRLLDDWLRRLLPSPSSRR</sequence>
<dbReference type="EMBL" id="CP115543">
    <property type="protein sequence ID" value="WNH49251.1"/>
    <property type="molecule type" value="Genomic_DNA"/>
</dbReference>
<dbReference type="InterPro" id="IPR021557">
    <property type="entry name" value="DUF3016"/>
</dbReference>
<feature type="chain" id="PRO_5045269523" evidence="1">
    <location>
        <begin position="24"/>
        <end position="188"/>
    </location>
</feature>
<organism evidence="2 3">
    <name type="scientific">Stenotrophomonas aracearum</name>
    <dbReference type="NCBI Taxonomy" id="3003272"/>
    <lineage>
        <taxon>Bacteria</taxon>
        <taxon>Pseudomonadati</taxon>
        <taxon>Pseudomonadota</taxon>
        <taxon>Gammaproteobacteria</taxon>
        <taxon>Lysobacterales</taxon>
        <taxon>Lysobacteraceae</taxon>
        <taxon>Stenotrophomonas</taxon>
    </lineage>
</organism>
<keyword evidence="3" id="KW-1185">Reference proteome</keyword>